<gene>
    <name evidence="2" type="ORF">A1A1_10886</name>
</gene>
<evidence type="ECO:0000313" key="2">
    <source>
        <dbReference type="EMBL" id="EIM06451.1"/>
    </source>
</evidence>
<feature type="domain" description="Primase C-terminal 1" evidence="1">
    <location>
        <begin position="266"/>
        <end position="326"/>
    </location>
</feature>
<dbReference type="Proteomes" id="UP000004725">
    <property type="component" value="Unassembled WGS sequence"/>
</dbReference>
<comment type="caution">
    <text evidence="2">The sequence shown here is derived from an EMBL/GenBank/DDBJ whole genome shotgun (WGS) entry which is preliminary data.</text>
</comment>
<evidence type="ECO:0000313" key="3">
    <source>
        <dbReference type="Proteomes" id="UP000004725"/>
    </source>
</evidence>
<dbReference type="Pfam" id="PF08708">
    <property type="entry name" value="PriCT_1"/>
    <property type="match status" value="1"/>
</dbReference>
<sequence length="510" mass="57820">MKGTETIINTILHSGLHTYKMKNSNAPLPQLIESRKQDAKHKKGAIAVTRSKEDLSTPQGVKGYAVTSRETLLEDARGLSHWTPNVYNYLEYSDYERRYIKGHTESNLQQINTFVVDIDTKQQPYTEILTAALDHSVGIPTLILETPKGYQVYFVLESPLFISNRNDFRGLRVAKRISENIRRSLAQVLQGVDLSCNDFGFFRVPNEDNVRWFSDRMTFTLHDLIAWSKRQDDDRGRGLFVVASNEGTSDATHAEWFQELLRARHVKGSKGQIGRDNVMYTLALACYSAGKGQETTLDLLDEYNSALHAPLRHSEVRKIVKSAYKGRFKGASQTYICELLEAWLPGKDIPVTTHTGGWHKFKKEREDRVRSHYNEWETDVLAYIQKEASIAQPLVWTTQRAICEAIGIPRSTFNEVIRKSKKIMSKIIGKGRGAQTGLTSVAVLIQCALEFNQTHRALYYEAIAAMTGEQGNDGALWELECQLKSLTNSAIELPTRMVQSASTYLYTWPT</sequence>
<protein>
    <submittedName>
        <fullName evidence="2">Replication protein</fullName>
    </submittedName>
</protein>
<name>A0AA87IKL3_9BACL</name>
<dbReference type="InterPro" id="IPR014820">
    <property type="entry name" value="PriCT_1"/>
</dbReference>
<dbReference type="AlphaFoldDB" id="A0AA87IKL3"/>
<evidence type="ECO:0000259" key="1">
    <source>
        <dbReference type="Pfam" id="PF08708"/>
    </source>
</evidence>
<accession>A0AA87IKL3</accession>
<dbReference type="RefSeq" id="WP_006830158.1">
    <property type="nucleotide sequence ID" value="NZ_AJYB01000030.1"/>
</dbReference>
<organism evidence="2 3">
    <name type="scientific">Planococcus antarcticus DSM 14505</name>
    <dbReference type="NCBI Taxonomy" id="1185653"/>
    <lineage>
        <taxon>Bacteria</taxon>
        <taxon>Bacillati</taxon>
        <taxon>Bacillota</taxon>
        <taxon>Bacilli</taxon>
        <taxon>Bacillales</taxon>
        <taxon>Caryophanaceae</taxon>
        <taxon>Planococcus</taxon>
    </lineage>
</organism>
<reference evidence="2 3" key="1">
    <citation type="journal article" date="2012" name="J. Bacteriol.">
        <title>Genome Sequence of the Antarctic Psychrophile Bacterium Planococcus antarcticus DSM 14505.</title>
        <authorList>
            <person name="Margolles A."/>
            <person name="Gueimonde M."/>
            <person name="Sanchez B."/>
        </authorList>
    </citation>
    <scope>NUCLEOTIDE SEQUENCE [LARGE SCALE GENOMIC DNA]</scope>
    <source>
        <strain evidence="2 3">DSM 14505</strain>
    </source>
</reference>
<proteinExistence type="predicted"/>
<dbReference type="EMBL" id="AJYB01000030">
    <property type="protein sequence ID" value="EIM06451.1"/>
    <property type="molecule type" value="Genomic_DNA"/>
</dbReference>